<dbReference type="EMBL" id="CP089277">
    <property type="protein sequence ID" value="USP78946.1"/>
    <property type="molecule type" value="Genomic_DNA"/>
</dbReference>
<organism evidence="2 3">
    <name type="scientific">Curvularia clavata</name>
    <dbReference type="NCBI Taxonomy" id="95742"/>
    <lineage>
        <taxon>Eukaryota</taxon>
        <taxon>Fungi</taxon>
        <taxon>Dikarya</taxon>
        <taxon>Ascomycota</taxon>
        <taxon>Pezizomycotina</taxon>
        <taxon>Dothideomycetes</taxon>
        <taxon>Pleosporomycetidae</taxon>
        <taxon>Pleosporales</taxon>
        <taxon>Pleosporineae</taxon>
        <taxon>Pleosporaceae</taxon>
        <taxon>Curvularia</taxon>
    </lineage>
</organism>
<evidence type="ECO:0008006" key="4">
    <source>
        <dbReference type="Google" id="ProtNLM"/>
    </source>
</evidence>
<name>A0A9Q8ZB26_CURCL</name>
<dbReference type="SUPFAM" id="SSF50044">
    <property type="entry name" value="SH3-domain"/>
    <property type="match status" value="1"/>
</dbReference>
<dbReference type="CDD" id="cd00174">
    <property type="entry name" value="SH3"/>
    <property type="match status" value="1"/>
</dbReference>
<dbReference type="Gene3D" id="2.30.30.40">
    <property type="entry name" value="SH3 Domains"/>
    <property type="match status" value="1"/>
</dbReference>
<evidence type="ECO:0000256" key="1">
    <source>
        <dbReference type="SAM" id="MobiDB-lite"/>
    </source>
</evidence>
<gene>
    <name evidence="2" type="ORF">yc1106_06220</name>
</gene>
<evidence type="ECO:0000313" key="2">
    <source>
        <dbReference type="EMBL" id="USP78946.1"/>
    </source>
</evidence>
<sequence>MSVHHNLTKDVEHPPPPVPTLGSNAGHETPSREPVELVADPKTDFRWAFSKKSGRPHQNDAWELELTEGEAIKVTQDMGRDWYTAINASGAIGWVHGSWIKFAKSKAHQGTKLGYTQFVEDLKQLLVLGELQEFPTMRSYVDECTRPDCSARKQDASSLGICVHDLQSLLNGSGKFSYEWLKGGRNLWHPDRFARFCHPEAVERLKSLSEQMFVMYGILMENCRR</sequence>
<evidence type="ECO:0000313" key="3">
    <source>
        <dbReference type="Proteomes" id="UP001056012"/>
    </source>
</evidence>
<protein>
    <recommendedName>
        <fullName evidence="4">SH3 domain-containing protein</fullName>
    </recommendedName>
</protein>
<dbReference type="OrthoDB" id="3797359at2759"/>
<feature type="region of interest" description="Disordered" evidence="1">
    <location>
        <begin position="1"/>
        <end position="37"/>
    </location>
</feature>
<proteinExistence type="predicted"/>
<accession>A0A9Q8ZB26</accession>
<dbReference type="InterPro" id="IPR036028">
    <property type="entry name" value="SH3-like_dom_sf"/>
</dbReference>
<reference evidence="2" key="1">
    <citation type="submission" date="2021-12" db="EMBL/GenBank/DDBJ databases">
        <title>Curvularia clavata genome.</title>
        <authorList>
            <person name="Cao Y."/>
        </authorList>
    </citation>
    <scope>NUCLEOTIDE SEQUENCE</scope>
    <source>
        <strain evidence="2">Yc1106</strain>
    </source>
</reference>
<keyword evidence="3" id="KW-1185">Reference proteome</keyword>
<dbReference type="VEuPathDB" id="FungiDB:yc1106_06220"/>
<dbReference type="AlphaFoldDB" id="A0A9Q8ZB26"/>
<dbReference type="Proteomes" id="UP001056012">
    <property type="component" value="Chromosome 4"/>
</dbReference>